<dbReference type="Gene3D" id="1.10.10.10">
    <property type="entry name" value="Winged helix-like DNA-binding domain superfamily/Winged helix DNA-binding domain"/>
    <property type="match status" value="1"/>
</dbReference>
<dbReference type="InterPro" id="IPR036390">
    <property type="entry name" value="WH_DNA-bd_sf"/>
</dbReference>
<dbReference type="InterPro" id="IPR000847">
    <property type="entry name" value="LysR_HTH_N"/>
</dbReference>
<dbReference type="EMBL" id="FRAW01000061">
    <property type="protein sequence ID" value="SHL29542.1"/>
    <property type="molecule type" value="Genomic_DNA"/>
</dbReference>
<organism evidence="6 7">
    <name type="scientific">Fibrobacter intestinalis</name>
    <dbReference type="NCBI Taxonomy" id="28122"/>
    <lineage>
        <taxon>Bacteria</taxon>
        <taxon>Pseudomonadati</taxon>
        <taxon>Fibrobacterota</taxon>
        <taxon>Fibrobacteria</taxon>
        <taxon>Fibrobacterales</taxon>
        <taxon>Fibrobacteraceae</taxon>
        <taxon>Fibrobacter</taxon>
    </lineage>
</organism>
<dbReference type="CDD" id="cd05466">
    <property type="entry name" value="PBP2_LTTR_substrate"/>
    <property type="match status" value="1"/>
</dbReference>
<dbReference type="GO" id="GO:0003677">
    <property type="term" value="F:DNA binding"/>
    <property type="evidence" value="ECO:0007669"/>
    <property type="project" value="UniProtKB-KW"/>
</dbReference>
<comment type="similarity">
    <text evidence="1">Belongs to the LysR transcriptional regulatory family.</text>
</comment>
<name>A0A1M6ZGD7_9BACT</name>
<dbReference type="PROSITE" id="PS50931">
    <property type="entry name" value="HTH_LYSR"/>
    <property type="match status" value="1"/>
</dbReference>
<proteinExistence type="inferred from homology"/>
<dbReference type="InterPro" id="IPR050950">
    <property type="entry name" value="HTH-type_LysR_regulators"/>
</dbReference>
<dbReference type="GO" id="GO:0003700">
    <property type="term" value="F:DNA-binding transcription factor activity"/>
    <property type="evidence" value="ECO:0007669"/>
    <property type="project" value="InterPro"/>
</dbReference>
<dbReference type="Pfam" id="PF00126">
    <property type="entry name" value="HTH_1"/>
    <property type="match status" value="1"/>
</dbReference>
<dbReference type="AlphaFoldDB" id="A0A1M6ZGD7"/>
<dbReference type="InterPro" id="IPR036388">
    <property type="entry name" value="WH-like_DNA-bd_sf"/>
</dbReference>
<dbReference type="SUPFAM" id="SSF46785">
    <property type="entry name" value="Winged helix' DNA-binding domain"/>
    <property type="match status" value="1"/>
</dbReference>
<evidence type="ECO:0000259" key="5">
    <source>
        <dbReference type="PROSITE" id="PS50931"/>
    </source>
</evidence>
<accession>A0A1M6ZGD7</accession>
<evidence type="ECO:0000256" key="3">
    <source>
        <dbReference type="ARBA" id="ARBA00023125"/>
    </source>
</evidence>
<dbReference type="Proteomes" id="UP000184275">
    <property type="component" value="Unassembled WGS sequence"/>
</dbReference>
<dbReference type="FunFam" id="1.10.10.10:FF:000001">
    <property type="entry name" value="LysR family transcriptional regulator"/>
    <property type="match status" value="1"/>
</dbReference>
<feature type="domain" description="HTH lysR-type" evidence="5">
    <location>
        <begin position="1"/>
        <end position="59"/>
    </location>
</feature>
<dbReference type="SUPFAM" id="SSF53850">
    <property type="entry name" value="Periplasmic binding protein-like II"/>
    <property type="match status" value="1"/>
</dbReference>
<sequence length="293" mass="33534">MEIRTLKYFLAIAEAESFSAAGQNVLFVTQPTLSRQMQELEEELGVKLFYRAGQKTLLTQEGIRFKQRAEEIMTLVKRTEQEFSSSKDEEIAGDIYIGCAETEGMRKVIRIIKNLQSQFPKIRIHLYSGNASNVSEKLDQGILDFGVLLTSANFFKYNFLNLYERDVWGVLVRKDHPLAQKESITPDDLLDVPLIVSQQSMQFKDFSGWLGRDLDSLHVVASYNLIFNAALMVDEGLGVAITLDKLVHTSENSRLCFRPFSPKQETELQLVWKKQQAMGKVCEIFLDAFRKWS</sequence>
<dbReference type="Pfam" id="PF03466">
    <property type="entry name" value="LysR_substrate"/>
    <property type="match status" value="1"/>
</dbReference>
<evidence type="ECO:0000256" key="1">
    <source>
        <dbReference type="ARBA" id="ARBA00009437"/>
    </source>
</evidence>
<evidence type="ECO:0000313" key="7">
    <source>
        <dbReference type="Proteomes" id="UP000184275"/>
    </source>
</evidence>
<keyword evidence="3 6" id="KW-0238">DNA-binding</keyword>
<dbReference type="PANTHER" id="PTHR30419:SF8">
    <property type="entry name" value="NITROGEN ASSIMILATION TRANSCRIPTIONAL ACTIVATOR-RELATED"/>
    <property type="match status" value="1"/>
</dbReference>
<protein>
    <submittedName>
        <fullName evidence="6">DNA-binding transcriptional regulator, LysR family</fullName>
    </submittedName>
</protein>
<evidence type="ECO:0000256" key="2">
    <source>
        <dbReference type="ARBA" id="ARBA00023015"/>
    </source>
</evidence>
<keyword evidence="2" id="KW-0805">Transcription regulation</keyword>
<dbReference type="PANTHER" id="PTHR30419">
    <property type="entry name" value="HTH-TYPE TRANSCRIPTIONAL REGULATOR YBHD"/>
    <property type="match status" value="1"/>
</dbReference>
<reference evidence="7" key="1">
    <citation type="submission" date="2016-11" db="EMBL/GenBank/DDBJ databases">
        <authorList>
            <person name="Varghese N."/>
            <person name="Submissions S."/>
        </authorList>
    </citation>
    <scope>NUCLEOTIDE SEQUENCE [LARGE SCALE GENOMIC DNA]</scope>
    <source>
        <strain evidence="7">UWOS</strain>
    </source>
</reference>
<keyword evidence="4" id="KW-0804">Transcription</keyword>
<gene>
    <name evidence="6" type="ORF">SAMN05720469_1614</name>
</gene>
<evidence type="ECO:0000313" key="6">
    <source>
        <dbReference type="EMBL" id="SHL29542.1"/>
    </source>
</evidence>
<dbReference type="GO" id="GO:0005829">
    <property type="term" value="C:cytosol"/>
    <property type="evidence" value="ECO:0007669"/>
    <property type="project" value="TreeGrafter"/>
</dbReference>
<keyword evidence="7" id="KW-1185">Reference proteome</keyword>
<evidence type="ECO:0000256" key="4">
    <source>
        <dbReference type="ARBA" id="ARBA00023163"/>
    </source>
</evidence>
<dbReference type="Gene3D" id="3.40.190.10">
    <property type="entry name" value="Periplasmic binding protein-like II"/>
    <property type="match status" value="2"/>
</dbReference>
<dbReference type="InterPro" id="IPR005119">
    <property type="entry name" value="LysR_subst-bd"/>
</dbReference>